<organism evidence="1 2">
    <name type="scientific">Anas platyrhynchos</name>
    <name type="common">Mallard</name>
    <name type="synonym">Anas boschas</name>
    <dbReference type="NCBI Taxonomy" id="8839"/>
    <lineage>
        <taxon>Eukaryota</taxon>
        <taxon>Metazoa</taxon>
        <taxon>Chordata</taxon>
        <taxon>Craniata</taxon>
        <taxon>Vertebrata</taxon>
        <taxon>Euteleostomi</taxon>
        <taxon>Archelosauria</taxon>
        <taxon>Archosauria</taxon>
        <taxon>Dinosauria</taxon>
        <taxon>Saurischia</taxon>
        <taxon>Theropoda</taxon>
        <taxon>Coelurosauria</taxon>
        <taxon>Aves</taxon>
        <taxon>Neognathae</taxon>
        <taxon>Galloanserae</taxon>
        <taxon>Anseriformes</taxon>
        <taxon>Anatidae</taxon>
        <taxon>Anatinae</taxon>
        <taxon>Anas</taxon>
    </lineage>
</organism>
<name>R0L646_ANAPL</name>
<dbReference type="AlphaFoldDB" id="R0L646"/>
<evidence type="ECO:0000313" key="2">
    <source>
        <dbReference type="Proteomes" id="UP000296049"/>
    </source>
</evidence>
<gene>
    <name evidence="1" type="ORF">Anapl_09094</name>
</gene>
<keyword evidence="2" id="KW-1185">Reference proteome</keyword>
<dbReference type="Proteomes" id="UP000296049">
    <property type="component" value="Unassembled WGS sequence"/>
</dbReference>
<dbReference type="EMBL" id="KB744195">
    <property type="protein sequence ID" value="EOA95752.1"/>
    <property type="molecule type" value="Genomic_DNA"/>
</dbReference>
<accession>R0L646</accession>
<proteinExistence type="predicted"/>
<protein>
    <submittedName>
        <fullName evidence="1">Uncharacterized protein</fullName>
    </submittedName>
</protein>
<sequence length="303" mass="33225">MTINRPVIVCAGKALWKSPAYRALRACTLSYDCRITVIREEKETTAPTGFSCNCELGVKSPDLQISSKVPINPGFLSRMCFEIAGEEKPALLVFTSKGHKNEDALDCSVRVSEMASRHCNLSSRGFLLISKLCDAREFGLKEGDLLKVGVPLLARVQSSGDEQDQGMQMERQPLAGECNKAEPAASTGNASEESLLFVVSSSPPCCLLPPRAWGGCYGGEWNWLCKAGYRTKVQLIQINNTYILFLAPAIDLLYQDVSELKGQKVCWSVHENTAGLIEPPTHQETVRVAKNMALIFMSGFLDV</sequence>
<evidence type="ECO:0000313" key="1">
    <source>
        <dbReference type="EMBL" id="EOA95752.1"/>
    </source>
</evidence>
<reference evidence="2" key="1">
    <citation type="journal article" date="2013" name="Nat. Genet.">
        <title>The duck genome and transcriptome provide insight into an avian influenza virus reservoir species.</title>
        <authorList>
            <person name="Huang Y."/>
            <person name="Li Y."/>
            <person name="Burt D.W."/>
            <person name="Chen H."/>
            <person name="Zhang Y."/>
            <person name="Qian W."/>
            <person name="Kim H."/>
            <person name="Gan S."/>
            <person name="Zhao Y."/>
            <person name="Li J."/>
            <person name="Yi K."/>
            <person name="Feng H."/>
            <person name="Zhu P."/>
            <person name="Li B."/>
            <person name="Liu Q."/>
            <person name="Fairley S."/>
            <person name="Magor K.E."/>
            <person name="Du Z."/>
            <person name="Hu X."/>
            <person name="Goodman L."/>
            <person name="Tafer H."/>
            <person name="Vignal A."/>
            <person name="Lee T."/>
            <person name="Kim K.W."/>
            <person name="Sheng Z."/>
            <person name="An Y."/>
            <person name="Searle S."/>
            <person name="Herrero J."/>
            <person name="Groenen M.A."/>
            <person name="Crooijmans R.P."/>
            <person name="Faraut T."/>
            <person name="Cai Q."/>
            <person name="Webster R.G."/>
            <person name="Aldridge J.R."/>
            <person name="Warren W.C."/>
            <person name="Bartschat S."/>
            <person name="Kehr S."/>
            <person name="Marz M."/>
            <person name="Stadler P.F."/>
            <person name="Smith J."/>
            <person name="Kraus R.H."/>
            <person name="Zhao Y."/>
            <person name="Ren L."/>
            <person name="Fei J."/>
            <person name="Morisson M."/>
            <person name="Kaiser P."/>
            <person name="Griffin D.K."/>
            <person name="Rao M."/>
            <person name="Pitel F."/>
            <person name="Wang J."/>
            <person name="Li N."/>
        </authorList>
    </citation>
    <scope>NUCLEOTIDE SEQUENCE [LARGE SCALE GENOMIC DNA]</scope>
</reference>